<reference evidence="6 7" key="1">
    <citation type="submission" date="2019-03" db="EMBL/GenBank/DDBJ databases">
        <title>Genomic Encyclopedia of Type Strains, Phase IV (KMG-IV): sequencing the most valuable type-strain genomes for metagenomic binning, comparative biology and taxonomic classification.</title>
        <authorList>
            <person name="Goeker M."/>
        </authorList>
    </citation>
    <scope>NUCLEOTIDE SEQUENCE [LARGE SCALE GENOMIC DNA]</scope>
    <source>
        <strain evidence="6 7">DSM 203</strain>
    </source>
</reference>
<protein>
    <submittedName>
        <fullName evidence="6">Lipopolysaccharide export system protein LptC</fullName>
    </submittedName>
</protein>
<dbReference type="AlphaFoldDB" id="A0A4V2W9V7"/>
<dbReference type="RefSeq" id="WP_123139533.1">
    <property type="nucleotide sequence ID" value="NZ_NRRH01000014.1"/>
</dbReference>
<gene>
    <name evidence="6" type="ORF">EDC29_10372</name>
</gene>
<dbReference type="GO" id="GO:0030288">
    <property type="term" value="C:outer membrane-bounded periplasmic space"/>
    <property type="evidence" value="ECO:0007669"/>
    <property type="project" value="TreeGrafter"/>
</dbReference>
<evidence type="ECO:0000313" key="7">
    <source>
        <dbReference type="Proteomes" id="UP000295247"/>
    </source>
</evidence>
<dbReference type="Gene3D" id="2.60.450.10">
    <property type="entry name" value="Lipopolysaccharide (LPS) transport protein A like domain"/>
    <property type="match status" value="1"/>
</dbReference>
<dbReference type="GO" id="GO:0005886">
    <property type="term" value="C:plasma membrane"/>
    <property type="evidence" value="ECO:0007669"/>
    <property type="project" value="InterPro"/>
</dbReference>
<evidence type="ECO:0000256" key="4">
    <source>
        <dbReference type="ARBA" id="ARBA00022989"/>
    </source>
</evidence>
<dbReference type="InterPro" id="IPR026265">
    <property type="entry name" value="LptC"/>
</dbReference>
<name>A0A4V2W9V7_MARGR</name>
<comment type="caution">
    <text evidence="6">The sequence shown here is derived from an EMBL/GenBank/DDBJ whole genome shotgun (WGS) entry which is preliminary data.</text>
</comment>
<dbReference type="InterPro" id="IPR010664">
    <property type="entry name" value="LipoPS_assembly_LptC-rel"/>
</dbReference>
<dbReference type="Proteomes" id="UP000295247">
    <property type="component" value="Unassembled WGS sequence"/>
</dbReference>
<keyword evidence="4" id="KW-1133">Transmembrane helix</keyword>
<dbReference type="Pfam" id="PF06835">
    <property type="entry name" value="LptC"/>
    <property type="match status" value="1"/>
</dbReference>
<dbReference type="GO" id="GO:0017089">
    <property type="term" value="F:glycolipid transfer activity"/>
    <property type="evidence" value="ECO:0007669"/>
    <property type="project" value="TreeGrafter"/>
</dbReference>
<dbReference type="EMBL" id="SMDC01000003">
    <property type="protein sequence ID" value="TCW36880.1"/>
    <property type="molecule type" value="Genomic_DNA"/>
</dbReference>
<dbReference type="PANTHER" id="PTHR37481:SF1">
    <property type="entry name" value="LIPOPOLYSACCHARIDE EXPORT SYSTEM PROTEIN LPTC"/>
    <property type="match status" value="1"/>
</dbReference>
<organism evidence="6 7">
    <name type="scientific">Marichromatium gracile</name>
    <name type="common">Chromatium gracile</name>
    <dbReference type="NCBI Taxonomy" id="1048"/>
    <lineage>
        <taxon>Bacteria</taxon>
        <taxon>Pseudomonadati</taxon>
        <taxon>Pseudomonadota</taxon>
        <taxon>Gammaproteobacteria</taxon>
        <taxon>Chromatiales</taxon>
        <taxon>Chromatiaceae</taxon>
        <taxon>Marichromatium</taxon>
    </lineage>
</organism>
<keyword evidence="1" id="KW-1003">Cell membrane</keyword>
<evidence type="ECO:0000256" key="3">
    <source>
        <dbReference type="ARBA" id="ARBA00022692"/>
    </source>
</evidence>
<dbReference type="GO" id="GO:0015221">
    <property type="term" value="F:lipopolysaccharide transmembrane transporter activity"/>
    <property type="evidence" value="ECO:0007669"/>
    <property type="project" value="InterPro"/>
</dbReference>
<dbReference type="InterPro" id="IPR052363">
    <property type="entry name" value="LPS_export_LptC"/>
</dbReference>
<evidence type="ECO:0000313" key="6">
    <source>
        <dbReference type="EMBL" id="TCW36880.1"/>
    </source>
</evidence>
<proteinExistence type="predicted"/>
<keyword evidence="5" id="KW-0472">Membrane</keyword>
<keyword evidence="3" id="KW-0812">Transmembrane</keyword>
<dbReference type="PANTHER" id="PTHR37481">
    <property type="entry name" value="LIPOPOLYSACCHARIDE EXPORT SYSTEM PROTEIN LPTC"/>
    <property type="match status" value="1"/>
</dbReference>
<evidence type="ECO:0000256" key="5">
    <source>
        <dbReference type="ARBA" id="ARBA00023136"/>
    </source>
</evidence>
<dbReference type="NCBIfam" id="TIGR04409">
    <property type="entry name" value="LptC_YrbK"/>
    <property type="match status" value="1"/>
</dbReference>
<sequence length="198" mass="22366">MSTRAHWPLRYYLLAAFFAFSGLAGWWQVQRIDQPQGPATVRPRVPDYVVHAFTALETDTSGAPSRRLSATELRQFVAEDLSELDRPHMQLFQSDGPPWRARAEHGLVLDGGAEVRLTGDVHLERDATAEAPPAHIETEQLNVWHQRAYARTDLPVRVASGEDWLSATGMQLWYDEPARATFHGRTRMLLAPTQETQP</sequence>
<evidence type="ECO:0000256" key="1">
    <source>
        <dbReference type="ARBA" id="ARBA00022475"/>
    </source>
</evidence>
<accession>A0A4V2W9V7</accession>
<keyword evidence="2" id="KW-0997">Cell inner membrane</keyword>
<evidence type="ECO:0000256" key="2">
    <source>
        <dbReference type="ARBA" id="ARBA00022519"/>
    </source>
</evidence>